<dbReference type="Pfam" id="PF13920">
    <property type="entry name" value="zf-C3HC4_3"/>
    <property type="match status" value="1"/>
</dbReference>
<accession>A0A1U7Z9F3</accession>
<dbReference type="GO" id="GO:0004842">
    <property type="term" value="F:ubiquitin-protein transferase activity"/>
    <property type="evidence" value="ECO:0000318"/>
    <property type="project" value="GO_Central"/>
</dbReference>
<keyword evidence="1" id="KW-0863">Zinc-finger</keyword>
<dbReference type="RefSeq" id="XP_019052452.1">
    <property type="nucleotide sequence ID" value="XM_019196907.1"/>
</dbReference>
<dbReference type="InterPro" id="IPR036465">
    <property type="entry name" value="vWFA_dom_sf"/>
</dbReference>
<dbReference type="SUPFAM" id="SSF53300">
    <property type="entry name" value="vWA-like"/>
    <property type="match status" value="1"/>
</dbReference>
<name>A0A1U7Z9F3_NELNU</name>
<dbReference type="SUPFAM" id="SSF57850">
    <property type="entry name" value="RING/U-box"/>
    <property type="match status" value="1"/>
</dbReference>
<dbReference type="Gene3D" id="3.30.40.10">
    <property type="entry name" value="Zinc/RING finger domain, C3HC4 (zinc finger)"/>
    <property type="match status" value="1"/>
</dbReference>
<evidence type="ECO:0000313" key="6">
    <source>
        <dbReference type="RefSeq" id="XP_019052452.1"/>
    </source>
</evidence>
<dbReference type="PANTHER" id="PTHR45751">
    <property type="entry name" value="COPINE FAMILY PROTEIN 1"/>
    <property type="match status" value="1"/>
</dbReference>
<evidence type="ECO:0000259" key="2">
    <source>
        <dbReference type="PROSITE" id="PS50089"/>
    </source>
</evidence>
<dbReference type="PANTHER" id="PTHR45751:SF29">
    <property type="entry name" value="E3 UBIQUITIN-PROTEIN LIGASE RGLG2"/>
    <property type="match status" value="1"/>
</dbReference>
<dbReference type="GO" id="GO:0008270">
    <property type="term" value="F:zinc ion binding"/>
    <property type="evidence" value="ECO:0007669"/>
    <property type="project" value="UniProtKB-KW"/>
</dbReference>
<evidence type="ECO:0000313" key="4">
    <source>
        <dbReference type="RefSeq" id="XP_010250085.1"/>
    </source>
</evidence>
<dbReference type="RefSeq" id="XP_019052451.1">
    <property type="nucleotide sequence ID" value="XM_019196906.1"/>
</dbReference>
<dbReference type="Proteomes" id="UP000189703">
    <property type="component" value="Unplaced"/>
</dbReference>
<dbReference type="InterPro" id="IPR002035">
    <property type="entry name" value="VWF_A"/>
</dbReference>
<dbReference type="AlphaFoldDB" id="A0A1U7Z9F3"/>
<dbReference type="GO" id="GO:0016567">
    <property type="term" value="P:protein ubiquitination"/>
    <property type="evidence" value="ECO:0000318"/>
    <property type="project" value="GO_Central"/>
</dbReference>
<keyword evidence="3" id="KW-1185">Reference proteome</keyword>
<dbReference type="InterPro" id="IPR013083">
    <property type="entry name" value="Znf_RING/FYVE/PHD"/>
</dbReference>
<dbReference type="SMART" id="SM00184">
    <property type="entry name" value="RING"/>
    <property type="match status" value="1"/>
</dbReference>
<dbReference type="KEGG" id="nnu:104592415"/>
<sequence>MNRVLKVFSSMFSKLKRLLRRSNSRITNCYDSLEEVPEVLEFLGLESNLIVGIDFTKSNEWEGVNSFSQRSLHHIGITQNPYQQALTIIGRTITPFDKEVLIPCFGFGDVTTLDESVFSFNPENEPCFGFDEMLARYNEIVPQLRLAEPTSFAPIIEMAVGIVERSGGDHHVLLIISDGQVDRRSNVGSGRLSPHDKTVEAIVQASAYPLSIVAVGVGDGPWDVMREFANDIPDKATGNFQFVNFTEIISRNIPNYRKEIEFAQAALKGIVLHHEKLTMLEILGFPRGGAPATDPLPTPLHHHYFEGSNLQPTAPSVQPETSNSFQSFDHSTCPICLSNPRNMAFNCGHQTCGECGRRINNCPICRSPIGSRLRLY</sequence>
<dbReference type="GO" id="GO:0005634">
    <property type="term" value="C:nucleus"/>
    <property type="evidence" value="ECO:0000318"/>
    <property type="project" value="GO_Central"/>
</dbReference>
<feature type="domain" description="RING-type" evidence="2">
    <location>
        <begin position="333"/>
        <end position="366"/>
    </location>
</feature>
<dbReference type="RefSeq" id="XP_010250085.1">
    <property type="nucleotide sequence ID" value="XM_010251783.2"/>
</dbReference>
<organism evidence="3 4">
    <name type="scientific">Nelumbo nucifera</name>
    <name type="common">Sacred lotus</name>
    <dbReference type="NCBI Taxonomy" id="4432"/>
    <lineage>
        <taxon>Eukaryota</taxon>
        <taxon>Viridiplantae</taxon>
        <taxon>Streptophyta</taxon>
        <taxon>Embryophyta</taxon>
        <taxon>Tracheophyta</taxon>
        <taxon>Spermatophyta</taxon>
        <taxon>Magnoliopsida</taxon>
        <taxon>Proteales</taxon>
        <taxon>Nelumbonaceae</taxon>
        <taxon>Nelumbo</taxon>
    </lineage>
</organism>
<gene>
    <name evidence="4 5 6" type="primary">LOC104592415</name>
</gene>
<dbReference type="Gene3D" id="3.40.50.410">
    <property type="entry name" value="von Willebrand factor, type A domain"/>
    <property type="match status" value="1"/>
</dbReference>
<dbReference type="PROSITE" id="PS50089">
    <property type="entry name" value="ZF_RING_2"/>
    <property type="match status" value="1"/>
</dbReference>
<reference evidence="4 5" key="1">
    <citation type="submission" date="2025-04" db="UniProtKB">
        <authorList>
            <consortium name="RefSeq"/>
        </authorList>
    </citation>
    <scope>IDENTIFICATION</scope>
</reference>
<dbReference type="GeneID" id="104592415"/>
<dbReference type="Pfam" id="PF07002">
    <property type="entry name" value="Copine"/>
    <property type="match status" value="1"/>
</dbReference>
<dbReference type="SMART" id="SM00327">
    <property type="entry name" value="VWA"/>
    <property type="match status" value="1"/>
</dbReference>
<dbReference type="InterPro" id="IPR001841">
    <property type="entry name" value="Znf_RING"/>
</dbReference>
<evidence type="ECO:0000313" key="3">
    <source>
        <dbReference type="Proteomes" id="UP000189703"/>
    </source>
</evidence>
<dbReference type="InterPro" id="IPR052079">
    <property type="entry name" value="E3_ligase/Copine_domain"/>
</dbReference>
<evidence type="ECO:0000256" key="1">
    <source>
        <dbReference type="PROSITE-ProRule" id="PRU00175"/>
    </source>
</evidence>
<proteinExistence type="predicted"/>
<dbReference type="InterPro" id="IPR010734">
    <property type="entry name" value="Copine_C"/>
</dbReference>
<evidence type="ECO:0000313" key="5">
    <source>
        <dbReference type="RefSeq" id="XP_019052451.1"/>
    </source>
</evidence>
<protein>
    <submittedName>
        <fullName evidence="4 5">E3 ubiquitin-protein ligase RGLG1-like isoform X1</fullName>
    </submittedName>
</protein>
<keyword evidence="1" id="KW-0479">Metal-binding</keyword>
<dbReference type="OrthoDB" id="5855668at2759"/>
<dbReference type="eggNOG" id="KOG1327">
    <property type="taxonomic scope" value="Eukaryota"/>
</dbReference>
<keyword evidence="1" id="KW-0862">Zinc</keyword>